<evidence type="ECO:0000313" key="2">
    <source>
        <dbReference type="EMBL" id="MDR6724092.1"/>
    </source>
</evidence>
<dbReference type="RefSeq" id="WP_056699671.1">
    <property type="nucleotide sequence ID" value="NZ_JAVDTR010000006.1"/>
</dbReference>
<sequence length="258" mass="29020">MTNSTTSVNSKYRWLRLPLYMAGGAVVGFLVASVLLNAPSSLNWTLSVYYDYDLLFGILGFLFLALTACNTAILIRIPTKLNLEEDLSHDADSLDSPAERLLGRAMIISNLNVILSLTWGALSLSLLASTRAVTGSSEMFNLSNLIASAIAIITVVCLQNITLKRYNNYFPDRTLDFNSRNMHQEHFDKLDEGEKWIVYRAAYRSFRAMNVLLSIGMISMVLYSILFSFAPFPIVVLSAIWIIHIGTYYREVYRKSKS</sequence>
<evidence type="ECO:0008006" key="4">
    <source>
        <dbReference type="Google" id="ProtNLM"/>
    </source>
</evidence>
<name>A0AAP5H1C6_PAEAM</name>
<dbReference type="InterPro" id="IPR021509">
    <property type="entry name" value="DUF3169"/>
</dbReference>
<accession>A0AAP5H1C6</accession>
<evidence type="ECO:0000256" key="1">
    <source>
        <dbReference type="SAM" id="Phobius"/>
    </source>
</evidence>
<keyword evidence="1" id="KW-0812">Transmembrane</keyword>
<organism evidence="2 3">
    <name type="scientific">Paenibacillus amylolyticus</name>
    <dbReference type="NCBI Taxonomy" id="1451"/>
    <lineage>
        <taxon>Bacteria</taxon>
        <taxon>Bacillati</taxon>
        <taxon>Bacillota</taxon>
        <taxon>Bacilli</taxon>
        <taxon>Bacillales</taxon>
        <taxon>Paenibacillaceae</taxon>
        <taxon>Paenibacillus</taxon>
    </lineage>
</organism>
<feature type="transmembrane region" description="Helical" evidence="1">
    <location>
        <begin position="17"/>
        <end position="36"/>
    </location>
</feature>
<dbReference type="Pfam" id="PF11368">
    <property type="entry name" value="DUF3169"/>
    <property type="match status" value="1"/>
</dbReference>
<feature type="transmembrane region" description="Helical" evidence="1">
    <location>
        <begin position="142"/>
        <end position="163"/>
    </location>
</feature>
<feature type="transmembrane region" description="Helical" evidence="1">
    <location>
        <begin position="101"/>
        <end position="122"/>
    </location>
</feature>
<dbReference type="EMBL" id="JAVDTR010000006">
    <property type="protein sequence ID" value="MDR6724092.1"/>
    <property type="molecule type" value="Genomic_DNA"/>
</dbReference>
<feature type="transmembrane region" description="Helical" evidence="1">
    <location>
        <begin position="56"/>
        <end position="75"/>
    </location>
</feature>
<comment type="caution">
    <text evidence="2">The sequence shown here is derived from an EMBL/GenBank/DDBJ whole genome shotgun (WGS) entry which is preliminary data.</text>
</comment>
<feature type="transmembrane region" description="Helical" evidence="1">
    <location>
        <begin position="232"/>
        <end position="249"/>
    </location>
</feature>
<dbReference type="Proteomes" id="UP001254832">
    <property type="component" value="Unassembled WGS sequence"/>
</dbReference>
<gene>
    <name evidence="2" type="ORF">J2W91_002554</name>
</gene>
<keyword evidence="1" id="KW-0472">Membrane</keyword>
<keyword evidence="1" id="KW-1133">Transmembrane helix</keyword>
<evidence type="ECO:0000313" key="3">
    <source>
        <dbReference type="Proteomes" id="UP001254832"/>
    </source>
</evidence>
<dbReference type="AlphaFoldDB" id="A0AAP5H1C6"/>
<feature type="transmembrane region" description="Helical" evidence="1">
    <location>
        <begin position="208"/>
        <end position="226"/>
    </location>
</feature>
<proteinExistence type="predicted"/>
<protein>
    <recommendedName>
        <fullName evidence="4">DUF3169 family protein</fullName>
    </recommendedName>
</protein>
<reference evidence="2" key="1">
    <citation type="submission" date="2023-07" db="EMBL/GenBank/DDBJ databases">
        <title>Sorghum-associated microbial communities from plants grown in Nebraska, USA.</title>
        <authorList>
            <person name="Schachtman D."/>
        </authorList>
    </citation>
    <scope>NUCLEOTIDE SEQUENCE</scope>
    <source>
        <strain evidence="2">BE80</strain>
    </source>
</reference>